<evidence type="ECO:0000313" key="2">
    <source>
        <dbReference type="EMBL" id="GAH65637.1"/>
    </source>
</evidence>
<dbReference type="EMBL" id="BARU01025371">
    <property type="protein sequence ID" value="GAH65637.1"/>
    <property type="molecule type" value="Genomic_DNA"/>
</dbReference>
<comment type="caution">
    <text evidence="2">The sequence shown here is derived from an EMBL/GenBank/DDBJ whole genome shotgun (WGS) entry which is preliminary data.</text>
</comment>
<dbReference type="AlphaFoldDB" id="X1H8B9"/>
<sequence>MGYTTKIQQITRKDFNQYYINFPRAIAMAMNFSKADPVEWEIEDKDTLILKRKKVSGAGQKRV</sequence>
<name>X1H8B9_9ZZZZ</name>
<evidence type="ECO:0000313" key="1">
    <source>
        <dbReference type="EMBL" id="GAG66215.1"/>
    </source>
</evidence>
<reference evidence="2" key="1">
    <citation type="journal article" date="2014" name="Front. Microbiol.">
        <title>High frequency of phylogenetically diverse reductive dehalogenase-homologous genes in deep subseafloor sedimentary metagenomes.</title>
        <authorList>
            <person name="Kawai M."/>
            <person name="Futagami T."/>
            <person name="Toyoda A."/>
            <person name="Takaki Y."/>
            <person name="Nishi S."/>
            <person name="Hori S."/>
            <person name="Arai W."/>
            <person name="Tsubouchi T."/>
            <person name="Morono Y."/>
            <person name="Uchiyama I."/>
            <person name="Ito T."/>
            <person name="Fujiyama A."/>
            <person name="Inagaki F."/>
            <person name="Takami H."/>
        </authorList>
    </citation>
    <scope>NUCLEOTIDE SEQUENCE</scope>
    <source>
        <strain evidence="2">Expedition CK06-06</strain>
    </source>
</reference>
<protein>
    <recommendedName>
        <fullName evidence="3">SpoVT-AbrB domain-containing protein</fullName>
    </recommendedName>
</protein>
<gene>
    <name evidence="1" type="ORF">S01H4_08000</name>
    <name evidence="2" type="ORF">S03H2_40887</name>
</gene>
<accession>X1H8B9</accession>
<evidence type="ECO:0008006" key="3">
    <source>
        <dbReference type="Google" id="ProtNLM"/>
    </source>
</evidence>
<dbReference type="EMBL" id="BART01002688">
    <property type="protein sequence ID" value="GAG66215.1"/>
    <property type="molecule type" value="Genomic_DNA"/>
</dbReference>
<proteinExistence type="predicted"/>
<organism evidence="2">
    <name type="scientific">marine sediment metagenome</name>
    <dbReference type="NCBI Taxonomy" id="412755"/>
    <lineage>
        <taxon>unclassified sequences</taxon>
        <taxon>metagenomes</taxon>
        <taxon>ecological metagenomes</taxon>
    </lineage>
</organism>